<dbReference type="RefSeq" id="WP_096465354.1">
    <property type="nucleotide sequence ID" value="NZ_AP017312.1"/>
</dbReference>
<protein>
    <submittedName>
        <fullName evidence="1">Uncharacterized protein</fullName>
    </submittedName>
</protein>
<gene>
    <name evidence="1" type="ORF">CB4_01937</name>
</gene>
<reference evidence="1 2" key="1">
    <citation type="submission" date="2015-12" db="EMBL/GenBank/DDBJ databases">
        <title>Genome sequence of Aneurinibacillus soli.</title>
        <authorList>
            <person name="Lee J.S."/>
            <person name="Lee K.C."/>
            <person name="Kim K.K."/>
            <person name="Lee B.W."/>
        </authorList>
    </citation>
    <scope>NUCLEOTIDE SEQUENCE [LARGE SCALE GENOMIC DNA]</scope>
    <source>
        <strain evidence="1 2">CB4</strain>
    </source>
</reference>
<sequence>MLWGKVDEIELSEIEPLYVQQVSRVGLERRKKLLKVAPRLERLMVVEWDEKRNKHWLIDGYPDYEAYKESGFKKVLCFIRPYSDGTERRIALLRKMFTPDTTSWLDKHKRISELIIEENKTTSEIAKLLGVTIRDVEHYLIHQDIPEHIVDLAFKNKASFPNIEKIRQLEIPYMVKTFLYERAVRKRGDTSRLTTDKLQKVKWLLGSSRFNELRPKEQVMMLEKSLTYKEFLISTWQKDVYRLLDYPRSL</sequence>
<accession>A0A0U5C6L7</accession>
<dbReference type="OrthoDB" id="2972892at2"/>
<dbReference type="AlphaFoldDB" id="A0A0U5C6L7"/>
<proteinExistence type="predicted"/>
<evidence type="ECO:0000313" key="2">
    <source>
        <dbReference type="Proteomes" id="UP000217696"/>
    </source>
</evidence>
<dbReference type="EMBL" id="AP017312">
    <property type="protein sequence ID" value="BAU27763.1"/>
    <property type="molecule type" value="Genomic_DNA"/>
</dbReference>
<organism evidence="1 2">
    <name type="scientific">Aneurinibacillus soli</name>
    <dbReference type="NCBI Taxonomy" id="1500254"/>
    <lineage>
        <taxon>Bacteria</taxon>
        <taxon>Bacillati</taxon>
        <taxon>Bacillota</taxon>
        <taxon>Bacilli</taxon>
        <taxon>Bacillales</taxon>
        <taxon>Paenibacillaceae</taxon>
        <taxon>Aneurinibacillus group</taxon>
        <taxon>Aneurinibacillus</taxon>
    </lineage>
</organism>
<name>A0A0U5C6L7_9BACL</name>
<dbReference type="Proteomes" id="UP000217696">
    <property type="component" value="Chromosome"/>
</dbReference>
<dbReference type="KEGG" id="asoc:CB4_01937"/>
<keyword evidence="2" id="KW-1185">Reference proteome</keyword>
<evidence type="ECO:0000313" key="1">
    <source>
        <dbReference type="EMBL" id="BAU27763.1"/>
    </source>
</evidence>